<proteinExistence type="inferred from homology"/>
<feature type="domain" description="Alpha/beta hydrolase fold-3" evidence="3">
    <location>
        <begin position="110"/>
        <end position="316"/>
    </location>
</feature>
<dbReference type="PANTHER" id="PTHR48081">
    <property type="entry name" value="AB HYDROLASE SUPERFAMILY PROTEIN C4A8.06C"/>
    <property type="match status" value="1"/>
</dbReference>
<evidence type="ECO:0000313" key="5">
    <source>
        <dbReference type="Proteomes" id="UP000067689"/>
    </source>
</evidence>
<comment type="similarity">
    <text evidence="1">Belongs to the 'GDXG' lipolytic enzyme family.</text>
</comment>
<dbReference type="SUPFAM" id="SSF53474">
    <property type="entry name" value="alpha/beta-Hydrolases"/>
    <property type="match status" value="1"/>
</dbReference>
<dbReference type="KEGG" id="aer:AERYTH_14325"/>
<dbReference type="STRING" id="2041.AERYTH_14325"/>
<protein>
    <recommendedName>
        <fullName evidence="3">Alpha/beta hydrolase fold-3 domain-containing protein</fullName>
    </recommendedName>
</protein>
<sequence>MALVQAKGAQALFSLPTPAVRRLAGRPVEVDGRTLDPEMQLLLRVMGLNGPAVETLSITRGRRVYTEAFRMLGGRQPVGAVTDRTIDGPEGPVGLRFYTPRGLSGRSQALVYLHGGGWVYGDLDAYDAVCSFLAEEAQVRVVSVDYRLAPEAQFPAGFDDVWAAWRWVTEHAPGLGIEPGAIAIGGDSAGGNLSALVAQHAARSDDVVAPAFQLLIYPATDFVEERPSRTRLGEGFLLTKAFMDQCEENYLAGDEDRADVRLSPLRQDAHGVAPAYLVTAGFDPLRDEGTAYAEHLRAAGVRVEHVEESGLIHGFANMVGIGRSAPRAMRRAAAALQRGLS</sequence>
<dbReference type="InterPro" id="IPR050300">
    <property type="entry name" value="GDXG_lipolytic_enzyme"/>
</dbReference>
<dbReference type="PANTHER" id="PTHR48081:SF8">
    <property type="entry name" value="ALPHA_BETA HYDROLASE FOLD-3 DOMAIN-CONTAINING PROTEIN-RELATED"/>
    <property type="match status" value="1"/>
</dbReference>
<keyword evidence="2" id="KW-0378">Hydrolase</keyword>
<evidence type="ECO:0000259" key="3">
    <source>
        <dbReference type="Pfam" id="PF07859"/>
    </source>
</evidence>
<dbReference type="InterPro" id="IPR029058">
    <property type="entry name" value="AB_hydrolase_fold"/>
</dbReference>
<evidence type="ECO:0000256" key="2">
    <source>
        <dbReference type="ARBA" id="ARBA00022801"/>
    </source>
</evidence>
<dbReference type="PATRIC" id="fig|2041.4.peg.2987"/>
<dbReference type="FunFam" id="3.40.50.1820:FF:000089">
    <property type="entry name" value="Alpha/beta hydrolase"/>
    <property type="match status" value="1"/>
</dbReference>
<accession>A0A0U4BD63</accession>
<keyword evidence="5" id="KW-1185">Reference proteome</keyword>
<reference evidence="4 5" key="1">
    <citation type="journal article" date="1991" name="Int. J. Syst. Bacteriol.">
        <title>Description of the erythromycin-producing bacterium Arthrobacter sp. strain NRRL B-3381 as Aeromicrobium erythreum gen. nov., sp. nov.</title>
        <authorList>
            <person name="Miller E.S."/>
            <person name="Woese C.R."/>
            <person name="Brenner S."/>
        </authorList>
    </citation>
    <scope>NUCLEOTIDE SEQUENCE [LARGE SCALE GENOMIC DNA]</scope>
    <source>
        <strain evidence="4 5">AR18</strain>
    </source>
</reference>
<dbReference type="Proteomes" id="UP000067689">
    <property type="component" value="Chromosome"/>
</dbReference>
<gene>
    <name evidence="4" type="ORF">AERYTH_14325</name>
</gene>
<evidence type="ECO:0000256" key="1">
    <source>
        <dbReference type="ARBA" id="ARBA00010515"/>
    </source>
</evidence>
<dbReference type="Pfam" id="PF07859">
    <property type="entry name" value="Abhydrolase_3"/>
    <property type="match status" value="1"/>
</dbReference>
<dbReference type="Gene3D" id="3.40.50.1820">
    <property type="entry name" value="alpha/beta hydrolase"/>
    <property type="match status" value="1"/>
</dbReference>
<dbReference type="GO" id="GO:0016787">
    <property type="term" value="F:hydrolase activity"/>
    <property type="evidence" value="ECO:0007669"/>
    <property type="project" value="UniProtKB-KW"/>
</dbReference>
<name>A0A0U4BD63_9ACTN</name>
<evidence type="ECO:0000313" key="4">
    <source>
        <dbReference type="EMBL" id="ALX05785.1"/>
    </source>
</evidence>
<dbReference type="InterPro" id="IPR013094">
    <property type="entry name" value="AB_hydrolase_3"/>
</dbReference>
<dbReference type="EMBL" id="CP011502">
    <property type="protein sequence ID" value="ALX05785.1"/>
    <property type="molecule type" value="Genomic_DNA"/>
</dbReference>
<organism evidence="4 5">
    <name type="scientific">Aeromicrobium erythreum</name>
    <dbReference type="NCBI Taxonomy" id="2041"/>
    <lineage>
        <taxon>Bacteria</taxon>
        <taxon>Bacillati</taxon>
        <taxon>Actinomycetota</taxon>
        <taxon>Actinomycetes</taxon>
        <taxon>Propionibacteriales</taxon>
        <taxon>Nocardioidaceae</taxon>
        <taxon>Aeromicrobium</taxon>
    </lineage>
</organism>
<dbReference type="AlphaFoldDB" id="A0A0U4BD63"/>